<dbReference type="Proteomes" id="UP000824262">
    <property type="component" value="Unassembled WGS sequence"/>
</dbReference>
<organism evidence="5 6">
    <name type="scientific">Candidatus Scatomorpha intestinavium</name>
    <dbReference type="NCBI Taxonomy" id="2840922"/>
    <lineage>
        <taxon>Bacteria</taxon>
        <taxon>Bacillati</taxon>
        <taxon>Bacillota</taxon>
        <taxon>Clostridia</taxon>
        <taxon>Eubacteriales</taxon>
        <taxon>Candidatus Scatomorpha</taxon>
    </lineage>
</organism>
<dbReference type="Gene3D" id="3.30.70.20">
    <property type="match status" value="1"/>
</dbReference>
<gene>
    <name evidence="5" type="ORF">IAB77_09210</name>
</gene>
<keyword evidence="1" id="KW-0479">Metal-binding</keyword>
<dbReference type="AlphaFoldDB" id="A0A9D1CT10"/>
<dbReference type="PANTHER" id="PTHR43193">
    <property type="match status" value="1"/>
</dbReference>
<keyword evidence="2" id="KW-0408">Iron</keyword>
<comment type="caution">
    <text evidence="5">The sequence shown here is derived from an EMBL/GenBank/DDBJ whole genome shotgun (WGS) entry which is preliminary data.</text>
</comment>
<dbReference type="InterPro" id="IPR052977">
    <property type="entry name" value="Polyferredoxin-like_ET"/>
</dbReference>
<evidence type="ECO:0000259" key="4">
    <source>
        <dbReference type="PROSITE" id="PS51379"/>
    </source>
</evidence>
<reference evidence="5" key="1">
    <citation type="submission" date="2020-10" db="EMBL/GenBank/DDBJ databases">
        <authorList>
            <person name="Gilroy R."/>
        </authorList>
    </citation>
    <scope>NUCLEOTIDE SEQUENCE</scope>
    <source>
        <strain evidence="5">ChiBcolR7-354</strain>
    </source>
</reference>
<dbReference type="Pfam" id="PF12838">
    <property type="entry name" value="Fer4_7"/>
    <property type="match status" value="1"/>
</dbReference>
<sequence length="70" mass="7708">MRVKVLSQYCKSCGYCVHYCPKKALSFGNERNGLGVFFPVVDEEKCIACGICATVCPDAALELREEENNG</sequence>
<evidence type="ECO:0000256" key="1">
    <source>
        <dbReference type="ARBA" id="ARBA00022723"/>
    </source>
</evidence>
<dbReference type="SUPFAM" id="SSF54862">
    <property type="entry name" value="4Fe-4S ferredoxins"/>
    <property type="match status" value="1"/>
</dbReference>
<dbReference type="GO" id="GO:0051536">
    <property type="term" value="F:iron-sulfur cluster binding"/>
    <property type="evidence" value="ECO:0007669"/>
    <property type="project" value="UniProtKB-KW"/>
</dbReference>
<dbReference type="EMBL" id="DVGA01000101">
    <property type="protein sequence ID" value="HIQ79417.1"/>
    <property type="molecule type" value="Genomic_DNA"/>
</dbReference>
<name>A0A9D1CT10_9FIRM</name>
<accession>A0A9D1CT10</accession>
<dbReference type="InterPro" id="IPR017896">
    <property type="entry name" value="4Fe4S_Fe-S-bd"/>
</dbReference>
<feature type="domain" description="4Fe-4S ferredoxin-type" evidence="4">
    <location>
        <begin position="1"/>
        <end position="30"/>
    </location>
</feature>
<dbReference type="PANTHER" id="PTHR43193:SF2">
    <property type="entry name" value="POLYFERREDOXIN PROTEIN FWDF"/>
    <property type="match status" value="1"/>
</dbReference>
<dbReference type="GO" id="GO:0046872">
    <property type="term" value="F:metal ion binding"/>
    <property type="evidence" value="ECO:0007669"/>
    <property type="project" value="UniProtKB-KW"/>
</dbReference>
<evidence type="ECO:0000256" key="2">
    <source>
        <dbReference type="ARBA" id="ARBA00023004"/>
    </source>
</evidence>
<dbReference type="PROSITE" id="PS51379">
    <property type="entry name" value="4FE4S_FER_2"/>
    <property type="match status" value="2"/>
</dbReference>
<dbReference type="PROSITE" id="PS00198">
    <property type="entry name" value="4FE4S_FER_1"/>
    <property type="match status" value="1"/>
</dbReference>
<keyword evidence="3" id="KW-0411">Iron-sulfur</keyword>
<reference evidence="5" key="2">
    <citation type="journal article" date="2021" name="PeerJ">
        <title>Extensive microbial diversity within the chicken gut microbiome revealed by metagenomics and culture.</title>
        <authorList>
            <person name="Gilroy R."/>
            <person name="Ravi A."/>
            <person name="Getino M."/>
            <person name="Pursley I."/>
            <person name="Horton D.L."/>
            <person name="Alikhan N.F."/>
            <person name="Baker D."/>
            <person name="Gharbi K."/>
            <person name="Hall N."/>
            <person name="Watson M."/>
            <person name="Adriaenssens E.M."/>
            <person name="Foster-Nyarko E."/>
            <person name="Jarju S."/>
            <person name="Secka A."/>
            <person name="Antonio M."/>
            <person name="Oren A."/>
            <person name="Chaudhuri R.R."/>
            <person name="La Ragione R."/>
            <person name="Hildebrand F."/>
            <person name="Pallen M.J."/>
        </authorList>
    </citation>
    <scope>NUCLEOTIDE SEQUENCE</scope>
    <source>
        <strain evidence="5">ChiBcolR7-354</strain>
    </source>
</reference>
<evidence type="ECO:0000313" key="6">
    <source>
        <dbReference type="Proteomes" id="UP000824262"/>
    </source>
</evidence>
<dbReference type="InterPro" id="IPR017900">
    <property type="entry name" value="4Fe4S_Fe_S_CS"/>
</dbReference>
<proteinExistence type="predicted"/>
<feature type="domain" description="4Fe-4S ferredoxin-type" evidence="4">
    <location>
        <begin position="37"/>
        <end position="66"/>
    </location>
</feature>
<evidence type="ECO:0000256" key="3">
    <source>
        <dbReference type="ARBA" id="ARBA00023014"/>
    </source>
</evidence>
<evidence type="ECO:0000313" key="5">
    <source>
        <dbReference type="EMBL" id="HIQ79417.1"/>
    </source>
</evidence>
<protein>
    <submittedName>
        <fullName evidence="5">4Fe-4S binding protein</fullName>
    </submittedName>
</protein>